<dbReference type="InterPro" id="IPR050834">
    <property type="entry name" value="Glycosyltransf_2"/>
</dbReference>
<proteinExistence type="predicted"/>
<evidence type="ECO:0000313" key="4">
    <source>
        <dbReference type="EMBL" id="SHF33583.1"/>
    </source>
</evidence>
<dbReference type="RefSeq" id="WP_072861980.1">
    <property type="nucleotide sequence ID" value="NZ_FQUX01000003.1"/>
</dbReference>
<dbReference type="Gene3D" id="3.90.550.10">
    <property type="entry name" value="Spore Coat Polysaccharide Biosynthesis Protein SpsA, Chain A"/>
    <property type="match status" value="1"/>
</dbReference>
<gene>
    <name evidence="4" type="ORF">SAMN03080594_103388</name>
</gene>
<dbReference type="InterPro" id="IPR001173">
    <property type="entry name" value="Glyco_trans_2-like"/>
</dbReference>
<accession>A0A1M5ATM5</accession>
<sequence>MENSSPSISVIVSTYNSEEWLEKVLWGFHQQSYPDFEVVIADDGSGPRTKDLIRSMQNTFFYEIQHVWQEDDGFQKSKILNKALKACRAEYILMTDGDCIPRKDFVEVHYLNRAAGHFISGGYFMLPMNISQLITKEDIEEQNCFNIKWLETHGIAKKFKRTKLTAKGHVSKFLNSWTPTTASWNGHNSSGWKKDILRVNGFDERMQYGGQDRELGERLVNSGIKSIQLRYSAICVHLDHKRGYKTEVSIQKNKYIRKQVKKTRSSWTDYGLTKK</sequence>
<keyword evidence="1 4" id="KW-0808">Transferase</keyword>
<dbReference type="InterPro" id="IPR029044">
    <property type="entry name" value="Nucleotide-diphossugar_trans"/>
</dbReference>
<organism evidence="4 5">
    <name type="scientific">Arenibacter palladensis</name>
    <dbReference type="NCBI Taxonomy" id="237373"/>
    <lineage>
        <taxon>Bacteria</taxon>
        <taxon>Pseudomonadati</taxon>
        <taxon>Bacteroidota</taxon>
        <taxon>Flavobacteriia</taxon>
        <taxon>Flavobacteriales</taxon>
        <taxon>Flavobacteriaceae</taxon>
        <taxon>Arenibacter</taxon>
    </lineage>
</organism>
<feature type="domain" description="Galactosyltransferase C-terminal" evidence="3">
    <location>
        <begin position="186"/>
        <end position="240"/>
    </location>
</feature>
<dbReference type="PANTHER" id="PTHR43685">
    <property type="entry name" value="GLYCOSYLTRANSFERASE"/>
    <property type="match status" value="1"/>
</dbReference>
<dbReference type="Pfam" id="PF02709">
    <property type="entry name" value="Glyco_transf_7C"/>
    <property type="match status" value="1"/>
</dbReference>
<dbReference type="EMBL" id="FQUX01000003">
    <property type="protein sequence ID" value="SHF33583.1"/>
    <property type="molecule type" value="Genomic_DNA"/>
</dbReference>
<keyword evidence="5" id="KW-1185">Reference proteome</keyword>
<reference evidence="5" key="1">
    <citation type="submission" date="2016-11" db="EMBL/GenBank/DDBJ databases">
        <authorList>
            <person name="Varghese N."/>
            <person name="Submissions S."/>
        </authorList>
    </citation>
    <scope>NUCLEOTIDE SEQUENCE [LARGE SCALE GENOMIC DNA]</scope>
    <source>
        <strain evidence="5">DSM 17539</strain>
    </source>
</reference>
<feature type="domain" description="Glycosyltransferase 2-like" evidence="2">
    <location>
        <begin position="9"/>
        <end position="108"/>
    </location>
</feature>
<dbReference type="SUPFAM" id="SSF53448">
    <property type="entry name" value="Nucleotide-diphospho-sugar transferases"/>
    <property type="match status" value="1"/>
</dbReference>
<evidence type="ECO:0000256" key="1">
    <source>
        <dbReference type="ARBA" id="ARBA00022679"/>
    </source>
</evidence>
<dbReference type="PANTHER" id="PTHR43685:SF3">
    <property type="entry name" value="SLR2126 PROTEIN"/>
    <property type="match status" value="1"/>
</dbReference>
<evidence type="ECO:0000259" key="3">
    <source>
        <dbReference type="Pfam" id="PF02709"/>
    </source>
</evidence>
<evidence type="ECO:0000259" key="2">
    <source>
        <dbReference type="Pfam" id="PF00535"/>
    </source>
</evidence>
<dbReference type="AlphaFoldDB" id="A0A1M5ATM5"/>
<evidence type="ECO:0000313" key="5">
    <source>
        <dbReference type="Proteomes" id="UP000184406"/>
    </source>
</evidence>
<dbReference type="Proteomes" id="UP000184406">
    <property type="component" value="Unassembled WGS sequence"/>
</dbReference>
<dbReference type="OrthoDB" id="9801954at2"/>
<protein>
    <submittedName>
        <fullName evidence="4">Glycosyl transferase family 2</fullName>
    </submittedName>
</protein>
<dbReference type="GO" id="GO:0016740">
    <property type="term" value="F:transferase activity"/>
    <property type="evidence" value="ECO:0007669"/>
    <property type="project" value="UniProtKB-KW"/>
</dbReference>
<dbReference type="InterPro" id="IPR027791">
    <property type="entry name" value="Galactosyl_T_C"/>
</dbReference>
<dbReference type="CDD" id="cd06420">
    <property type="entry name" value="GT2_Chondriotin_Pol_N"/>
    <property type="match status" value="1"/>
</dbReference>
<dbReference type="Pfam" id="PF00535">
    <property type="entry name" value="Glycos_transf_2"/>
    <property type="match status" value="1"/>
</dbReference>
<name>A0A1M5ATM5_9FLAO</name>